<protein>
    <submittedName>
        <fullName evidence="2">Uncharacterized protein</fullName>
    </submittedName>
</protein>
<dbReference type="InterPro" id="IPR037205">
    <property type="entry name" value="ChaB_sf"/>
</dbReference>
<evidence type="ECO:0000256" key="1">
    <source>
        <dbReference type="SAM" id="MobiDB-lite"/>
    </source>
</evidence>
<dbReference type="Gene3D" id="1.10.1740.70">
    <property type="entry name" value="ChaB"/>
    <property type="match status" value="1"/>
</dbReference>
<name>A0A140HQB4_NPVLD</name>
<feature type="compositionally biased region" description="Acidic residues" evidence="1">
    <location>
        <begin position="73"/>
        <end position="87"/>
    </location>
</feature>
<dbReference type="Pfam" id="PF06150">
    <property type="entry name" value="ChaB"/>
    <property type="match status" value="1"/>
</dbReference>
<organismHost>
    <name type="scientific">Lepidoptera</name>
    <name type="common">moths &amp; butterflies</name>
    <dbReference type="NCBI Taxonomy" id="7088"/>
</organismHost>
<dbReference type="SUPFAM" id="SSF140376">
    <property type="entry name" value="ChaB-like"/>
    <property type="match status" value="1"/>
</dbReference>
<feature type="region of interest" description="Disordered" evidence="1">
    <location>
        <begin position="64"/>
        <end position="102"/>
    </location>
</feature>
<evidence type="ECO:0000313" key="2">
    <source>
        <dbReference type="EMBL" id="AMO27561.1"/>
    </source>
</evidence>
<sequence>MLFTSVLDLPTSTRALPYNGKRIYLKFYNKSIKMRNSPTTADAIAWTAVKRKYYCDRGEWLPFADANDYDTTTTEEEEEEEEEEEDSSAATTDNETNSDDDI</sequence>
<proteinExistence type="predicted"/>
<reference evidence="2" key="1">
    <citation type="submission" date="2016-03" db="EMBL/GenBank/DDBJ databases">
        <title>Geographic isolates of Lymantria dispar multiple nucleopolyhedrovirus: Genomic analysis and biological activity against different host strains of Lymantria dispar.</title>
        <authorList>
            <person name="Harrison R.L."/>
            <person name="Rowley D.L."/>
            <person name="Keena M.A."/>
        </authorList>
    </citation>
    <scope>NUCLEOTIDE SEQUENCE</scope>
    <source>
        <strain evidence="2">3054</strain>
    </source>
</reference>
<dbReference type="InterPro" id="IPR009317">
    <property type="entry name" value="ChaB"/>
</dbReference>
<accession>A0A140HQB4</accession>
<organism evidence="2">
    <name type="scientific">Lymantria dispar multicapsid nuclear polyhedrosis virus</name>
    <name type="common">LdMNPV</name>
    <dbReference type="NCBI Taxonomy" id="10449"/>
    <lineage>
        <taxon>Viruses</taxon>
        <taxon>Viruses incertae sedis</taxon>
        <taxon>Naldaviricetes</taxon>
        <taxon>Lefavirales</taxon>
        <taxon>Baculoviridae</taxon>
        <taxon>Alphabaculovirus</taxon>
        <taxon>Alphabaculovirus lydisparis</taxon>
    </lineage>
</organism>
<dbReference type="EMBL" id="KT626570">
    <property type="protein sequence ID" value="AMO27561.1"/>
    <property type="molecule type" value="Genomic_DNA"/>
</dbReference>